<dbReference type="SUPFAM" id="SSF51261">
    <property type="entry name" value="Duplicated hybrid motif"/>
    <property type="match status" value="1"/>
</dbReference>
<keyword evidence="3" id="KW-0862">Zinc</keyword>
<dbReference type="PANTHER" id="PTHR11329">
    <property type="entry name" value="LEUKOCYTE CELL-DERIVED CHEMOTAXIN 2"/>
    <property type="match status" value="1"/>
</dbReference>
<dbReference type="InterPro" id="IPR008663">
    <property type="entry name" value="LECT2"/>
</dbReference>
<evidence type="ECO:0000256" key="4">
    <source>
        <dbReference type="ARBA" id="ARBA00023157"/>
    </source>
</evidence>
<feature type="domain" description="M23ase beta-sheet core" evidence="7">
    <location>
        <begin position="29"/>
        <end position="121"/>
    </location>
</feature>
<evidence type="ECO:0000256" key="5">
    <source>
        <dbReference type="ARBA" id="ARBA00024361"/>
    </source>
</evidence>
<evidence type="ECO:0000259" key="7">
    <source>
        <dbReference type="Pfam" id="PF01551"/>
    </source>
</evidence>
<evidence type="ECO:0000256" key="3">
    <source>
        <dbReference type="ARBA" id="ARBA00022833"/>
    </source>
</evidence>
<keyword evidence="1" id="KW-0479">Metal-binding</keyword>
<dbReference type="AlphaFoldDB" id="A0A0F9HLJ1"/>
<reference evidence="8" key="1">
    <citation type="journal article" date="2015" name="Nature">
        <title>Complex archaea that bridge the gap between prokaryotes and eukaryotes.</title>
        <authorList>
            <person name="Spang A."/>
            <person name="Saw J.H."/>
            <person name="Jorgensen S.L."/>
            <person name="Zaremba-Niedzwiedzka K."/>
            <person name="Martijn J."/>
            <person name="Lind A.E."/>
            <person name="van Eijk R."/>
            <person name="Schleper C."/>
            <person name="Guy L."/>
            <person name="Ettema T.J."/>
        </authorList>
    </citation>
    <scope>NUCLEOTIDE SEQUENCE</scope>
</reference>
<dbReference type="Gene3D" id="2.70.70.10">
    <property type="entry name" value="Glucose Permease (Domain IIA)"/>
    <property type="match status" value="1"/>
</dbReference>
<evidence type="ECO:0000313" key="8">
    <source>
        <dbReference type="EMBL" id="KKL76032.1"/>
    </source>
</evidence>
<keyword evidence="4" id="KW-1015">Disulfide bond</keyword>
<comment type="similarity">
    <text evidence="5">Belongs to the LECT2/MIM-1 family.</text>
</comment>
<dbReference type="EMBL" id="LAZR01024181">
    <property type="protein sequence ID" value="KKL76032.1"/>
    <property type="molecule type" value="Genomic_DNA"/>
</dbReference>
<dbReference type="PANTHER" id="PTHR11329:SF0">
    <property type="entry name" value="LEUKOCYTE CELL-DERIVED CHEMOTAXIN-2"/>
    <property type="match status" value="1"/>
</dbReference>
<proteinExistence type="inferred from homology"/>
<name>A0A0F9HLJ1_9ZZZZ</name>
<accession>A0A0F9HLJ1</accession>
<evidence type="ECO:0000256" key="1">
    <source>
        <dbReference type="ARBA" id="ARBA00022723"/>
    </source>
</evidence>
<dbReference type="InterPro" id="IPR016047">
    <property type="entry name" value="M23ase_b-sheet_dom"/>
</dbReference>
<dbReference type="Pfam" id="PF01551">
    <property type="entry name" value="Peptidase_M23"/>
    <property type="match status" value="1"/>
</dbReference>
<dbReference type="InterPro" id="IPR011055">
    <property type="entry name" value="Dup_hybrid_motif"/>
</dbReference>
<evidence type="ECO:0000256" key="2">
    <source>
        <dbReference type="ARBA" id="ARBA00022729"/>
    </source>
</evidence>
<protein>
    <recommendedName>
        <fullName evidence="7">M23ase beta-sheet core domain-containing protein</fullName>
    </recommendedName>
</protein>
<evidence type="ECO:0000256" key="6">
    <source>
        <dbReference type="SAM" id="MobiDB-lite"/>
    </source>
</evidence>
<feature type="region of interest" description="Disordered" evidence="6">
    <location>
        <begin position="1"/>
        <end position="20"/>
    </location>
</feature>
<comment type="caution">
    <text evidence="8">The sequence shown here is derived from an EMBL/GenBank/DDBJ whole genome shotgun (WGS) entry which is preliminary data.</text>
</comment>
<keyword evidence="2" id="KW-0732">Signal</keyword>
<organism evidence="8">
    <name type="scientific">marine sediment metagenome</name>
    <dbReference type="NCBI Taxonomy" id="412755"/>
    <lineage>
        <taxon>unclassified sequences</taxon>
        <taxon>metagenomes</taxon>
        <taxon>ecological metagenomes</taxon>
    </lineage>
</organism>
<gene>
    <name evidence="8" type="ORF">LCGC14_2048990</name>
</gene>
<sequence length="132" mass="15105">MVKARKIRNDSGGSGHYGARRTRGTYKYKHRGIDYCCKPGEEILSPATGLIVREAKPYNHGEYTGFVLDTKRCRFKIFYIKLYEGLVGQIVRQGQPIGTAQDISLKYKDEGVTPHFHIEVVRCDPEILLRCR</sequence>
<dbReference type="GO" id="GO:0046872">
    <property type="term" value="F:metal ion binding"/>
    <property type="evidence" value="ECO:0007669"/>
    <property type="project" value="UniProtKB-KW"/>
</dbReference>